<dbReference type="InterPro" id="IPR003660">
    <property type="entry name" value="HAMP_dom"/>
</dbReference>
<dbReference type="Gene3D" id="1.20.120.1530">
    <property type="match status" value="1"/>
</dbReference>
<dbReference type="EMBL" id="AVOT02043695">
    <property type="protein sequence ID" value="MBW0539092.1"/>
    <property type="molecule type" value="Genomic_DNA"/>
</dbReference>
<keyword evidence="1" id="KW-0597">Phosphoprotein</keyword>
<dbReference type="Pfam" id="PF00672">
    <property type="entry name" value="HAMP"/>
    <property type="match status" value="1"/>
</dbReference>
<reference evidence="5" key="1">
    <citation type="submission" date="2021-03" db="EMBL/GenBank/DDBJ databases">
        <title>Draft genome sequence of rust myrtle Austropuccinia psidii MF-1, a brazilian biotype.</title>
        <authorList>
            <person name="Quecine M.C."/>
            <person name="Pachon D.M.R."/>
            <person name="Bonatelli M.L."/>
            <person name="Correr F.H."/>
            <person name="Franceschini L.M."/>
            <person name="Leite T.F."/>
            <person name="Margarido G.R.A."/>
            <person name="Almeida C.A."/>
            <person name="Ferrarezi J.A."/>
            <person name="Labate C.A."/>
        </authorList>
    </citation>
    <scope>NUCLEOTIDE SEQUENCE</scope>
    <source>
        <strain evidence="5">MF-1</strain>
    </source>
</reference>
<dbReference type="AlphaFoldDB" id="A0A9Q3FII0"/>
<proteinExistence type="predicted"/>
<evidence type="ECO:0000256" key="2">
    <source>
        <dbReference type="ARBA" id="ARBA00023012"/>
    </source>
</evidence>
<evidence type="ECO:0000256" key="3">
    <source>
        <dbReference type="SAM" id="MobiDB-lite"/>
    </source>
</evidence>
<dbReference type="OrthoDB" id="10266508at2759"/>
<gene>
    <name evidence="5" type="ORF">O181_078807</name>
</gene>
<evidence type="ECO:0000256" key="1">
    <source>
        <dbReference type="ARBA" id="ARBA00022553"/>
    </source>
</evidence>
<dbReference type="PROSITE" id="PS50885">
    <property type="entry name" value="HAMP"/>
    <property type="match status" value="2"/>
</dbReference>
<dbReference type="GO" id="GO:0071474">
    <property type="term" value="P:cellular hyperosmotic response"/>
    <property type="evidence" value="ECO:0007669"/>
    <property type="project" value="TreeGrafter"/>
</dbReference>
<dbReference type="GO" id="GO:0016020">
    <property type="term" value="C:membrane"/>
    <property type="evidence" value="ECO:0007669"/>
    <property type="project" value="InterPro"/>
</dbReference>
<dbReference type="Proteomes" id="UP000765509">
    <property type="component" value="Unassembled WGS sequence"/>
</dbReference>
<evidence type="ECO:0000313" key="6">
    <source>
        <dbReference type="Proteomes" id="UP000765509"/>
    </source>
</evidence>
<keyword evidence="2" id="KW-0902">Two-component regulatory system</keyword>
<name>A0A9Q3FII0_9BASI</name>
<dbReference type="PANTHER" id="PTHR45339">
    <property type="entry name" value="HYBRID SIGNAL TRANSDUCTION HISTIDINE KINASE J"/>
    <property type="match status" value="1"/>
</dbReference>
<dbReference type="PANTHER" id="PTHR45339:SF1">
    <property type="entry name" value="HYBRID SIGNAL TRANSDUCTION HISTIDINE KINASE J"/>
    <property type="match status" value="1"/>
</dbReference>
<evidence type="ECO:0000259" key="4">
    <source>
        <dbReference type="PROSITE" id="PS50885"/>
    </source>
</evidence>
<protein>
    <recommendedName>
        <fullName evidence="4">HAMP domain-containing protein</fullName>
    </recommendedName>
</protein>
<keyword evidence="6" id="KW-1185">Reference proteome</keyword>
<evidence type="ECO:0000313" key="5">
    <source>
        <dbReference type="EMBL" id="MBW0539092.1"/>
    </source>
</evidence>
<comment type="caution">
    <text evidence="5">The sequence shown here is derived from an EMBL/GenBank/DDBJ whole genome shotgun (WGS) entry which is preliminary data.</text>
</comment>
<sequence length="334" mass="35815">MVCFLQDFNSEVTRVALEVGTAGKLGGSANVKHARGEWHNLVTGLNQMVDRVTGQVRAISRSTSAVAKGDLSQRVEIDAEGEILQLAETINAMLERVVVRIAREIADGNLNLRAEVEAVEGIFLHIISEVNKMSGTLSSQVGTFQAITDAAPAGDFSKMANIAAKGDIRALQSNINTMVTKLRTAFESNVKAKEAAEAHLLAKSQFLAKLVYCFSPETYLPLQHHSGSNLNSLTLFYLKNPCYLPFGAAMKNLNVLLKLHPAVPALVVGDGSWLGQVIKNLINQKTPAALQSIKELKSSPVLASSSPTHETQSNSTSDLELTPAVLVGNSTTQV</sequence>
<feature type="domain" description="HAMP" evidence="4">
    <location>
        <begin position="135"/>
        <end position="187"/>
    </location>
</feature>
<dbReference type="SMART" id="SM00304">
    <property type="entry name" value="HAMP"/>
    <property type="match status" value="2"/>
</dbReference>
<dbReference type="GO" id="GO:0000160">
    <property type="term" value="P:phosphorelay signal transduction system"/>
    <property type="evidence" value="ECO:0007669"/>
    <property type="project" value="UniProtKB-KW"/>
</dbReference>
<feature type="region of interest" description="Disordered" evidence="3">
    <location>
        <begin position="301"/>
        <end position="322"/>
    </location>
</feature>
<dbReference type="GO" id="GO:0004673">
    <property type="term" value="F:protein histidine kinase activity"/>
    <property type="evidence" value="ECO:0007669"/>
    <property type="project" value="TreeGrafter"/>
</dbReference>
<dbReference type="SUPFAM" id="SSF158472">
    <property type="entry name" value="HAMP domain-like"/>
    <property type="match status" value="1"/>
</dbReference>
<feature type="domain" description="HAMP" evidence="4">
    <location>
        <begin position="50"/>
        <end position="102"/>
    </location>
</feature>
<accession>A0A9Q3FII0</accession>
<feature type="compositionally biased region" description="Polar residues" evidence="3">
    <location>
        <begin position="301"/>
        <end position="319"/>
    </location>
</feature>
<organism evidence="5 6">
    <name type="scientific">Austropuccinia psidii MF-1</name>
    <dbReference type="NCBI Taxonomy" id="1389203"/>
    <lineage>
        <taxon>Eukaryota</taxon>
        <taxon>Fungi</taxon>
        <taxon>Dikarya</taxon>
        <taxon>Basidiomycota</taxon>
        <taxon>Pucciniomycotina</taxon>
        <taxon>Pucciniomycetes</taxon>
        <taxon>Pucciniales</taxon>
        <taxon>Sphaerophragmiaceae</taxon>
        <taxon>Austropuccinia</taxon>
    </lineage>
</organism>
<dbReference type="CDD" id="cd06225">
    <property type="entry name" value="HAMP"/>
    <property type="match status" value="1"/>
</dbReference>